<dbReference type="InterPro" id="IPR000352">
    <property type="entry name" value="Pep_chain_release_fac_I"/>
</dbReference>
<comment type="caution">
    <text evidence="5">The sequence shown here is derived from an EMBL/GenBank/DDBJ whole genome shotgun (WGS) entry which is preliminary data.</text>
</comment>
<dbReference type="NCBIfam" id="NF001859">
    <property type="entry name" value="PRK00591.1"/>
    <property type="match status" value="1"/>
</dbReference>
<dbReference type="EMBL" id="AJWJ01000238">
    <property type="protein sequence ID" value="KAF2072936.1"/>
    <property type="molecule type" value="Genomic_DNA"/>
</dbReference>
<comment type="similarity">
    <text evidence="1">Belongs to the prokaryotic/mitochondrial release factor family.</text>
</comment>
<dbReference type="PANTHER" id="PTHR43804:SF7">
    <property type="entry name" value="LD18447P"/>
    <property type="match status" value="1"/>
</dbReference>
<keyword evidence="2" id="KW-0488">Methylation</keyword>
<evidence type="ECO:0000313" key="6">
    <source>
        <dbReference type="Proteomes" id="UP000695562"/>
    </source>
</evidence>
<dbReference type="NCBIfam" id="TIGR00019">
    <property type="entry name" value="prfA"/>
    <property type="match status" value="1"/>
</dbReference>
<dbReference type="GO" id="GO:0016149">
    <property type="term" value="F:translation release factor activity, codon specific"/>
    <property type="evidence" value="ECO:0007669"/>
    <property type="project" value="InterPro"/>
</dbReference>
<dbReference type="OrthoDB" id="2019491at2759"/>
<dbReference type="Gene3D" id="6.10.140.1950">
    <property type="match status" value="1"/>
</dbReference>
<evidence type="ECO:0000313" key="5">
    <source>
        <dbReference type="EMBL" id="KAF2072936.1"/>
    </source>
</evidence>
<dbReference type="InterPro" id="IPR004373">
    <property type="entry name" value="RF-1"/>
</dbReference>
<gene>
    <name evidence="5" type="ORF">CYY_005758</name>
</gene>
<dbReference type="Gene3D" id="3.30.160.20">
    <property type="match status" value="1"/>
</dbReference>
<dbReference type="SMART" id="SM00937">
    <property type="entry name" value="PCRF"/>
    <property type="match status" value="1"/>
</dbReference>
<reference evidence="5" key="1">
    <citation type="submission" date="2020-01" db="EMBL/GenBank/DDBJ databases">
        <title>Development of genomics and gene disruption for Polysphondylium violaceum indicates a role for the polyketide synthase stlB in stalk morphogenesis.</title>
        <authorList>
            <person name="Narita B."/>
            <person name="Kawabe Y."/>
            <person name="Kin K."/>
            <person name="Saito T."/>
            <person name="Gibbs R."/>
            <person name="Kuspa A."/>
            <person name="Muzny D."/>
            <person name="Queller D."/>
            <person name="Richards S."/>
            <person name="Strassman J."/>
            <person name="Sucgang R."/>
            <person name="Worley K."/>
            <person name="Schaap P."/>
        </authorList>
    </citation>
    <scope>NUCLEOTIDE SEQUENCE</scope>
    <source>
        <strain evidence="5">QSvi11</strain>
    </source>
</reference>
<protein>
    <recommendedName>
        <fullName evidence="4">Prokaryotic-type class I peptide chain release factors domain-containing protein</fullName>
    </recommendedName>
</protein>
<dbReference type="PANTHER" id="PTHR43804">
    <property type="entry name" value="LD18447P"/>
    <property type="match status" value="1"/>
</dbReference>
<keyword evidence="3" id="KW-0648">Protein biosynthesis</keyword>
<dbReference type="Proteomes" id="UP000695562">
    <property type="component" value="Unassembled WGS sequence"/>
</dbReference>
<dbReference type="Gene3D" id="3.30.70.1660">
    <property type="match status" value="1"/>
</dbReference>
<evidence type="ECO:0000256" key="2">
    <source>
        <dbReference type="ARBA" id="ARBA00022481"/>
    </source>
</evidence>
<dbReference type="AlphaFoldDB" id="A0A8J4PTB3"/>
<dbReference type="InterPro" id="IPR045853">
    <property type="entry name" value="Pep_chain_release_fac_I_sf"/>
</dbReference>
<organism evidence="5 6">
    <name type="scientific">Polysphondylium violaceum</name>
    <dbReference type="NCBI Taxonomy" id="133409"/>
    <lineage>
        <taxon>Eukaryota</taxon>
        <taxon>Amoebozoa</taxon>
        <taxon>Evosea</taxon>
        <taxon>Eumycetozoa</taxon>
        <taxon>Dictyostelia</taxon>
        <taxon>Dictyosteliales</taxon>
        <taxon>Dictyosteliaceae</taxon>
        <taxon>Polysphondylium</taxon>
    </lineage>
</organism>
<feature type="domain" description="Prokaryotic-type class I peptide chain release factors" evidence="4">
    <location>
        <begin position="327"/>
        <end position="343"/>
    </location>
</feature>
<dbReference type="SUPFAM" id="SSF75620">
    <property type="entry name" value="Release factor"/>
    <property type="match status" value="1"/>
</dbReference>
<dbReference type="GO" id="GO:0005737">
    <property type="term" value="C:cytoplasm"/>
    <property type="evidence" value="ECO:0007669"/>
    <property type="project" value="UniProtKB-ARBA"/>
</dbReference>
<dbReference type="PROSITE" id="PS00745">
    <property type="entry name" value="RF_PROK_I"/>
    <property type="match status" value="1"/>
</dbReference>
<evidence type="ECO:0000256" key="3">
    <source>
        <dbReference type="ARBA" id="ARBA00022917"/>
    </source>
</evidence>
<accession>A0A8J4PTB3</accession>
<proteinExistence type="inferred from homology"/>
<dbReference type="Pfam" id="PF03462">
    <property type="entry name" value="PCRF"/>
    <property type="match status" value="1"/>
</dbReference>
<dbReference type="FunFam" id="3.30.70.1660:FF:000002">
    <property type="entry name" value="Peptide chain release factor 1"/>
    <property type="match status" value="1"/>
</dbReference>
<dbReference type="Pfam" id="PF00472">
    <property type="entry name" value="RF-1"/>
    <property type="match status" value="1"/>
</dbReference>
<dbReference type="InterPro" id="IPR050057">
    <property type="entry name" value="Prokaryotic/Mito_RF"/>
</dbReference>
<sequence length="459" mass="52672">MIHFNTSYLKENHNFRINPALPKYAQSFIIYEQALEKPNKYQDLDSNHHVAAALDKGFYNSSHNSINKYIYSNSSHCLFTRYYTTEYNKKELFHKSTVPLKIIDRLETKTSKLKELRNYLDSNQATLQQNEIKRITKEINESAESVDYFASLKDKLNERMELNEMYSMETDAESKSMIGEDIVNLNQQVEQLEKSLLFSLLPSNKDDNGNAILEIRAGTGGSEAQLFALDIFNMYRGYAENKGWEFDPMDMSYTEVGGCRDASASISGRGVFGFLKYESGVHRVQRVPDTETQGRVHTSTITVAILPEPKEVDINIKDNDLRIDVYRSSGNGGQSVNTTDSAVRITHIPTGTVVCMQDERSQIQNRTKAMKVLRARLYEAERVRLQTERDTDRNSQIGSAARSERIRTYNYPQDRVTDHRVNVTSKTLHTIITGEDLDTFIEEILVNFQTKELEELKNQ</sequence>
<dbReference type="FunFam" id="3.30.160.20:FF:000004">
    <property type="entry name" value="Peptide chain release factor 1"/>
    <property type="match status" value="1"/>
</dbReference>
<evidence type="ECO:0000259" key="4">
    <source>
        <dbReference type="PROSITE" id="PS00745"/>
    </source>
</evidence>
<dbReference type="InterPro" id="IPR005139">
    <property type="entry name" value="PCRF"/>
</dbReference>
<name>A0A8J4PTB3_9MYCE</name>
<keyword evidence="6" id="KW-1185">Reference proteome</keyword>
<evidence type="ECO:0000256" key="1">
    <source>
        <dbReference type="ARBA" id="ARBA00010835"/>
    </source>
</evidence>